<comment type="caution">
    <text evidence="10">The sequence shown here is derived from an EMBL/GenBank/DDBJ whole genome shotgun (WGS) entry which is preliminary data.</text>
</comment>
<keyword evidence="11" id="KW-1185">Reference proteome</keyword>
<feature type="domain" description="MobA-like NTP transferase" evidence="9">
    <location>
        <begin position="23"/>
        <end position="177"/>
    </location>
</feature>
<evidence type="ECO:0000256" key="4">
    <source>
        <dbReference type="ARBA" id="ARBA00022741"/>
    </source>
</evidence>
<comment type="caution">
    <text evidence="8">Lacks conserved residue(s) required for the propagation of feature annotation.</text>
</comment>
<evidence type="ECO:0000256" key="5">
    <source>
        <dbReference type="ARBA" id="ARBA00022842"/>
    </source>
</evidence>
<dbReference type="Proteomes" id="UP000251889">
    <property type="component" value="Unassembled WGS sequence"/>
</dbReference>
<comment type="cofactor">
    <cofactor evidence="8">
        <name>Mg(2+)</name>
        <dbReference type="ChEBI" id="CHEBI:18420"/>
    </cofactor>
</comment>
<dbReference type="SUPFAM" id="SSF53448">
    <property type="entry name" value="Nucleotide-diphospho-sugar transferases"/>
    <property type="match status" value="1"/>
</dbReference>
<evidence type="ECO:0000256" key="1">
    <source>
        <dbReference type="ARBA" id="ARBA00022490"/>
    </source>
</evidence>
<evidence type="ECO:0000313" key="11">
    <source>
        <dbReference type="Proteomes" id="UP000251889"/>
    </source>
</evidence>
<evidence type="ECO:0000259" key="9">
    <source>
        <dbReference type="Pfam" id="PF12804"/>
    </source>
</evidence>
<accession>A0A364Y2X9</accession>
<evidence type="ECO:0000313" key="10">
    <source>
        <dbReference type="EMBL" id="RAW01042.1"/>
    </source>
</evidence>
<dbReference type="CDD" id="cd02503">
    <property type="entry name" value="MobA"/>
    <property type="match status" value="1"/>
</dbReference>
<keyword evidence="7 8" id="KW-0501">Molybdenum cofactor biosynthesis</keyword>
<evidence type="ECO:0000256" key="3">
    <source>
        <dbReference type="ARBA" id="ARBA00022723"/>
    </source>
</evidence>
<keyword evidence="3 8" id="KW-0479">Metal-binding</keyword>
<dbReference type="Pfam" id="PF12804">
    <property type="entry name" value="NTP_transf_3"/>
    <property type="match status" value="1"/>
</dbReference>
<feature type="binding site" evidence="8">
    <location>
        <begin position="26"/>
        <end position="28"/>
    </location>
    <ligand>
        <name>GTP</name>
        <dbReference type="ChEBI" id="CHEBI:37565"/>
    </ligand>
</feature>
<dbReference type="Gene3D" id="3.90.550.10">
    <property type="entry name" value="Spore Coat Polysaccharide Biosynthesis Protein SpsA, Chain A"/>
    <property type="match status" value="1"/>
</dbReference>
<evidence type="ECO:0000256" key="7">
    <source>
        <dbReference type="ARBA" id="ARBA00023150"/>
    </source>
</evidence>
<comment type="function">
    <text evidence="8">Transfers a GMP moiety from GTP to Mo-molybdopterin (Mo-MPT) cofactor (Moco or molybdenum cofactor) to form Mo-molybdopterin guanine dinucleotide (Mo-MGD) cofactor.</text>
</comment>
<name>A0A364Y2X9_9BACT</name>
<dbReference type="EC" id="2.7.7.77" evidence="8"/>
<comment type="subcellular location">
    <subcellularLocation>
        <location evidence="8">Cytoplasm</location>
    </subcellularLocation>
</comment>
<feature type="binding site" evidence="8">
    <location>
        <position position="111"/>
    </location>
    <ligand>
        <name>GTP</name>
        <dbReference type="ChEBI" id="CHEBI:37565"/>
    </ligand>
</feature>
<feature type="binding site" evidence="8">
    <location>
        <position position="111"/>
    </location>
    <ligand>
        <name>Mg(2+)</name>
        <dbReference type="ChEBI" id="CHEBI:18420"/>
    </ligand>
</feature>
<protein>
    <recommendedName>
        <fullName evidence="8">Probable molybdenum cofactor guanylyltransferase</fullName>
        <shortName evidence="8">MoCo guanylyltransferase</shortName>
        <ecNumber evidence="8">2.7.7.77</ecNumber>
    </recommendedName>
    <alternativeName>
        <fullName evidence="8">GTP:molybdopterin guanylyltransferase</fullName>
    </alternativeName>
    <alternativeName>
        <fullName evidence="8">Mo-MPT guanylyltransferase</fullName>
    </alternativeName>
    <alternativeName>
        <fullName evidence="8">Molybdopterin guanylyltransferase</fullName>
    </alternativeName>
    <alternativeName>
        <fullName evidence="8">Molybdopterin-guanine dinucleotide synthase</fullName>
        <shortName evidence="8">MGD synthase</shortName>
    </alternativeName>
</protein>
<dbReference type="InterPro" id="IPR013482">
    <property type="entry name" value="Molybde_CF_guanTrfase"/>
</dbReference>
<dbReference type="InterPro" id="IPR025877">
    <property type="entry name" value="MobA-like_NTP_Trfase"/>
</dbReference>
<feature type="binding site" evidence="8">
    <location>
        <position position="38"/>
    </location>
    <ligand>
        <name>GTP</name>
        <dbReference type="ChEBI" id="CHEBI:37565"/>
    </ligand>
</feature>
<dbReference type="InterPro" id="IPR029044">
    <property type="entry name" value="Nucleotide-diphossugar_trans"/>
</dbReference>
<gene>
    <name evidence="8" type="primary">mobA</name>
    <name evidence="10" type="ORF">DQQ10_12480</name>
</gene>
<dbReference type="GO" id="GO:0061603">
    <property type="term" value="F:molybdenum cofactor guanylyltransferase activity"/>
    <property type="evidence" value="ECO:0007669"/>
    <property type="project" value="UniProtKB-EC"/>
</dbReference>
<keyword evidence="1 8" id="KW-0963">Cytoplasm</keyword>
<proteinExistence type="inferred from homology"/>
<evidence type="ECO:0000256" key="2">
    <source>
        <dbReference type="ARBA" id="ARBA00022679"/>
    </source>
</evidence>
<comment type="similarity">
    <text evidence="8">Belongs to the MobA family.</text>
</comment>
<organism evidence="10 11">
    <name type="scientific">Pseudochryseolinea flava</name>
    <dbReference type="NCBI Taxonomy" id="2059302"/>
    <lineage>
        <taxon>Bacteria</taxon>
        <taxon>Pseudomonadati</taxon>
        <taxon>Bacteroidota</taxon>
        <taxon>Cytophagia</taxon>
        <taxon>Cytophagales</taxon>
        <taxon>Fulvivirgaceae</taxon>
        <taxon>Pseudochryseolinea</taxon>
    </lineage>
</organism>
<dbReference type="GO" id="GO:0005525">
    <property type="term" value="F:GTP binding"/>
    <property type="evidence" value="ECO:0007669"/>
    <property type="project" value="UniProtKB-UniRule"/>
</dbReference>
<reference evidence="10 11" key="1">
    <citation type="submission" date="2018-06" db="EMBL/GenBank/DDBJ databases">
        <title>Chryseolinea flavus sp. nov., a member of the phylum Bacteroidetes isolated from soil.</title>
        <authorList>
            <person name="Li Y."/>
            <person name="Wang J."/>
        </authorList>
    </citation>
    <scope>NUCLEOTIDE SEQUENCE [LARGE SCALE GENOMIC DNA]</scope>
    <source>
        <strain evidence="10 11">SDU1-6</strain>
    </source>
</reference>
<dbReference type="GO" id="GO:0005737">
    <property type="term" value="C:cytoplasm"/>
    <property type="evidence" value="ECO:0007669"/>
    <property type="project" value="UniProtKB-SubCell"/>
</dbReference>
<sequence length="207" mass="23486">MSALRKRHSRPQLVNTLHTEIFGLILSGGRSLRMGQDKGLIPYYGKPQREYLHDLLSTICHTVHLSCKSTNDIPNWLNPLTDAYELNSPLNGIFTALAHNPSVAWLTVPVDMPLIDEEAIRFLIDHRDPKKLATCYVDSDGEKPEPLFTLWEPAALPHLQKFYLAGEFSPRKFLIEHPVNLLIPTSKKFYRNVNSPEDLSAFLGDDV</sequence>
<dbReference type="GO" id="GO:0006777">
    <property type="term" value="P:Mo-molybdopterin cofactor biosynthetic process"/>
    <property type="evidence" value="ECO:0007669"/>
    <property type="project" value="UniProtKB-KW"/>
</dbReference>
<comment type="catalytic activity">
    <reaction evidence="8">
        <text>Mo-molybdopterin + GTP + H(+) = Mo-molybdopterin guanine dinucleotide + diphosphate</text>
        <dbReference type="Rhea" id="RHEA:34243"/>
        <dbReference type="ChEBI" id="CHEBI:15378"/>
        <dbReference type="ChEBI" id="CHEBI:33019"/>
        <dbReference type="ChEBI" id="CHEBI:37565"/>
        <dbReference type="ChEBI" id="CHEBI:71302"/>
        <dbReference type="ChEBI" id="CHEBI:71310"/>
        <dbReference type="EC" id="2.7.7.77"/>
    </reaction>
</comment>
<dbReference type="HAMAP" id="MF_00316">
    <property type="entry name" value="MobA"/>
    <property type="match status" value="1"/>
</dbReference>
<keyword evidence="2 8" id="KW-0808">Transferase</keyword>
<dbReference type="EMBL" id="QMFY01000005">
    <property type="protein sequence ID" value="RAW01042.1"/>
    <property type="molecule type" value="Genomic_DNA"/>
</dbReference>
<comment type="domain">
    <text evidence="8">The N-terminal domain determines nucleotide recognition and specific binding, while the C-terminal domain determines the specific binding to the target protein.</text>
</comment>
<dbReference type="GO" id="GO:0046872">
    <property type="term" value="F:metal ion binding"/>
    <property type="evidence" value="ECO:0007669"/>
    <property type="project" value="UniProtKB-KW"/>
</dbReference>
<feature type="binding site" evidence="8">
    <location>
        <position position="82"/>
    </location>
    <ligand>
        <name>GTP</name>
        <dbReference type="ChEBI" id="CHEBI:37565"/>
    </ligand>
</feature>
<dbReference type="OrthoDB" id="9788394at2"/>
<keyword evidence="10" id="KW-0548">Nucleotidyltransferase</keyword>
<keyword evidence="5 8" id="KW-0460">Magnesium</keyword>
<keyword evidence="4 8" id="KW-0547">Nucleotide-binding</keyword>
<dbReference type="PANTHER" id="PTHR19136:SF81">
    <property type="entry name" value="MOLYBDENUM COFACTOR GUANYLYLTRANSFERASE"/>
    <property type="match status" value="1"/>
</dbReference>
<dbReference type="AlphaFoldDB" id="A0A364Y2X9"/>
<evidence type="ECO:0000256" key="6">
    <source>
        <dbReference type="ARBA" id="ARBA00023134"/>
    </source>
</evidence>
<evidence type="ECO:0000256" key="8">
    <source>
        <dbReference type="HAMAP-Rule" id="MF_00316"/>
    </source>
</evidence>
<keyword evidence="6 8" id="KW-0342">GTP-binding</keyword>
<dbReference type="PANTHER" id="PTHR19136">
    <property type="entry name" value="MOLYBDENUM COFACTOR GUANYLYLTRANSFERASE"/>
    <property type="match status" value="1"/>
</dbReference>